<gene>
    <name evidence="5" type="ORF">SUNI508_02070</name>
</gene>
<accession>A0ABR2UKS8</accession>
<dbReference type="Proteomes" id="UP001408356">
    <property type="component" value="Unassembled WGS sequence"/>
</dbReference>
<reference evidence="5 6" key="1">
    <citation type="journal article" date="2024" name="J. Plant Pathol.">
        <title>Sequence and assembly of the genome of Seiridium unicorne, isolate CBS 538.82, causal agent of cypress canker disease.</title>
        <authorList>
            <person name="Scali E."/>
            <person name="Rocca G.D."/>
            <person name="Danti R."/>
            <person name="Garbelotto M."/>
            <person name="Barberini S."/>
            <person name="Baroncelli R."/>
            <person name="Emiliani G."/>
        </authorList>
    </citation>
    <scope>NUCLEOTIDE SEQUENCE [LARGE SCALE GENOMIC DNA]</scope>
    <source>
        <strain evidence="5 6">BM-138-508</strain>
    </source>
</reference>
<feature type="region of interest" description="Disordered" evidence="2">
    <location>
        <begin position="257"/>
        <end position="285"/>
    </location>
</feature>
<feature type="transmembrane region" description="Helical" evidence="3">
    <location>
        <begin position="676"/>
        <end position="696"/>
    </location>
</feature>
<feature type="transmembrane region" description="Helical" evidence="3">
    <location>
        <begin position="524"/>
        <end position="542"/>
    </location>
</feature>
<feature type="domain" description="Threonine/serine exporter-like N-terminal" evidence="4">
    <location>
        <begin position="367"/>
        <end position="608"/>
    </location>
</feature>
<proteinExistence type="inferred from homology"/>
<feature type="region of interest" description="Disordered" evidence="2">
    <location>
        <begin position="138"/>
        <end position="162"/>
    </location>
</feature>
<feature type="compositionally biased region" description="Low complexity" evidence="2">
    <location>
        <begin position="265"/>
        <end position="282"/>
    </location>
</feature>
<feature type="transmembrane region" description="Helical" evidence="3">
    <location>
        <begin position="755"/>
        <end position="782"/>
    </location>
</feature>
<feature type="compositionally biased region" description="Acidic residues" evidence="2">
    <location>
        <begin position="19"/>
        <end position="28"/>
    </location>
</feature>
<feature type="transmembrane region" description="Helical" evidence="3">
    <location>
        <begin position="471"/>
        <end position="493"/>
    </location>
</feature>
<keyword evidence="3" id="KW-1133">Transmembrane helix</keyword>
<keyword evidence="6" id="KW-1185">Reference proteome</keyword>
<feature type="transmembrane region" description="Helical" evidence="3">
    <location>
        <begin position="629"/>
        <end position="646"/>
    </location>
</feature>
<protein>
    <submittedName>
        <fullName evidence="5">Threonine/serine exporter-like N-terminal domain-containing protein</fullName>
    </submittedName>
</protein>
<feature type="transmembrane region" description="Helical" evidence="3">
    <location>
        <begin position="549"/>
        <end position="568"/>
    </location>
</feature>
<evidence type="ECO:0000313" key="5">
    <source>
        <dbReference type="EMBL" id="KAK9415222.1"/>
    </source>
</evidence>
<feature type="transmembrane region" description="Helical" evidence="3">
    <location>
        <begin position="588"/>
        <end position="609"/>
    </location>
</feature>
<comment type="similarity">
    <text evidence="1">Belongs to the ThrE exporter (TC 2.A.79) family.</text>
</comment>
<keyword evidence="3" id="KW-0472">Membrane</keyword>
<evidence type="ECO:0000256" key="2">
    <source>
        <dbReference type="SAM" id="MobiDB-lite"/>
    </source>
</evidence>
<sequence length="794" mass="86043">MSSPSAGSYEFQNLVPSGSEDEPPDDSAEALAQDSSTRDRNQVRSGSSTKAGSGDFKVRFDKDDMEHATRQTQSNAGSPFPPSFTAVVDHASPSTSTNAPSSSGHDHGTFYGDSYWPTEALSARGLVQDDEYLRSFESGTEATNESVHEHESQQPESNTRQDFGYLREAETLLRAHMPDMHITSGSSKGWSMTDSVLSSILGSQHPTQDSMSTNTSVVVAANGNSHEQGHIVTVNPRGGLFYHILQGYQNPVQADVHKSGKTEEPTTSGRTTPITPTFPSTPTRRKWYKTHSEKPSLEALGHLMESSSKLAVQSVKADIPLETPMLKKRPQAPRTASGKIMSLMGLKRENDTKITAQVAGILQRQKYILKMCLALMLFGAPSHRLEEYLSTTAKVLDMDCQFLYIPGCMIISFDDALTHTTEVKMVRAPQGVNLGKLQDVHLVYKEVLHDIIGMDEALLRLETIVNAKNRWPVWVCIIMYGLASTAVSTFFSARLIDMPIILVLGSLLGILQLVIAPVSNTYNTIFEVSAAILMTFLSRAIASIRGGSLFCFSALAQSSIAMILPGWLVLSSALELHSKAIVPGSIRMVYAIIYSLFLGYGITVGTALFGAISSNATTDTTCHDPLDKYWNFLLVPLYVFFTTFTVQAKWKQMPVMIAIALAGYAVNFYTSQKFAASAPIAYTFGAFVIGVLANLYSRVRHDVAAAILLPAVYVQVPGSLASSGAITVGLQTATLLTQSTNSTASSTDSTQLNALAFNFAASMIQIAIGITVGLFGSALLIYPLGKRRSGLWTL</sequence>
<evidence type="ECO:0000313" key="6">
    <source>
        <dbReference type="Proteomes" id="UP001408356"/>
    </source>
</evidence>
<feature type="region of interest" description="Disordered" evidence="2">
    <location>
        <begin position="1"/>
        <end position="105"/>
    </location>
</feature>
<dbReference type="InterPro" id="IPR010619">
    <property type="entry name" value="ThrE-like_N"/>
</dbReference>
<keyword evidence="3" id="KW-0812">Transmembrane</keyword>
<feature type="compositionally biased region" description="Basic and acidic residues" evidence="2">
    <location>
        <begin position="56"/>
        <end position="69"/>
    </location>
</feature>
<dbReference type="EMBL" id="JARVKF010000418">
    <property type="protein sequence ID" value="KAK9415222.1"/>
    <property type="molecule type" value="Genomic_DNA"/>
</dbReference>
<dbReference type="InterPro" id="IPR051361">
    <property type="entry name" value="ThrE/Ser_Exporter"/>
</dbReference>
<evidence type="ECO:0000256" key="3">
    <source>
        <dbReference type="SAM" id="Phobius"/>
    </source>
</evidence>
<feature type="compositionally biased region" description="Polar residues" evidence="2">
    <location>
        <begin position="1"/>
        <end position="16"/>
    </location>
</feature>
<name>A0ABR2UKS8_9PEZI</name>
<organism evidence="5 6">
    <name type="scientific">Seiridium unicorne</name>
    <dbReference type="NCBI Taxonomy" id="138068"/>
    <lineage>
        <taxon>Eukaryota</taxon>
        <taxon>Fungi</taxon>
        <taxon>Dikarya</taxon>
        <taxon>Ascomycota</taxon>
        <taxon>Pezizomycotina</taxon>
        <taxon>Sordariomycetes</taxon>
        <taxon>Xylariomycetidae</taxon>
        <taxon>Amphisphaeriales</taxon>
        <taxon>Sporocadaceae</taxon>
        <taxon>Seiridium</taxon>
    </lineage>
</organism>
<evidence type="ECO:0000259" key="4">
    <source>
        <dbReference type="Pfam" id="PF06738"/>
    </source>
</evidence>
<feature type="compositionally biased region" description="Low complexity" evidence="2">
    <location>
        <begin position="91"/>
        <end position="103"/>
    </location>
</feature>
<dbReference type="PANTHER" id="PTHR31082:SF4">
    <property type="entry name" value="PHEROMONE-REGULATED MEMBRANE PROTEIN 10"/>
    <property type="match status" value="1"/>
</dbReference>
<dbReference type="Pfam" id="PF06738">
    <property type="entry name" value="ThrE"/>
    <property type="match status" value="1"/>
</dbReference>
<evidence type="ECO:0000256" key="1">
    <source>
        <dbReference type="ARBA" id="ARBA00034125"/>
    </source>
</evidence>
<dbReference type="PANTHER" id="PTHR31082">
    <property type="entry name" value="PHEROMONE-REGULATED MEMBRANE PROTEIN 10"/>
    <property type="match status" value="1"/>
</dbReference>
<feature type="transmembrane region" description="Helical" evidence="3">
    <location>
        <begin position="500"/>
        <end position="518"/>
    </location>
</feature>
<comment type="caution">
    <text evidence="5">The sequence shown here is derived from an EMBL/GenBank/DDBJ whole genome shotgun (WGS) entry which is preliminary data.</text>
</comment>